<accession>A0AAJ4ZUB8</accession>
<comment type="caution">
    <text evidence="2">The sequence shown here is derived from an EMBL/GenBank/DDBJ whole genome shotgun (WGS) entry which is preliminary data.</text>
</comment>
<gene>
    <name evidence="2" type="ORF">NCTC10338_01410</name>
</gene>
<dbReference type="RefSeq" id="WP_172583016.1">
    <property type="nucleotide sequence ID" value="NZ_UFSZ01000001.1"/>
</dbReference>
<protein>
    <submittedName>
        <fullName evidence="2">Predicted Zn-dependent protease (DUF2268)</fullName>
    </submittedName>
</protein>
<evidence type="ECO:0000313" key="3">
    <source>
        <dbReference type="Proteomes" id="UP000255295"/>
    </source>
</evidence>
<keyword evidence="2" id="KW-0378">Hydrolase</keyword>
<keyword evidence="2" id="KW-0645">Protease</keyword>
<dbReference type="EMBL" id="UFSZ01000001">
    <property type="protein sequence ID" value="SUV16332.1"/>
    <property type="molecule type" value="Genomic_DNA"/>
</dbReference>
<dbReference type="GO" id="GO:0006508">
    <property type="term" value="P:proteolysis"/>
    <property type="evidence" value="ECO:0007669"/>
    <property type="project" value="UniProtKB-KW"/>
</dbReference>
<feature type="domain" description="DUF2268" evidence="1">
    <location>
        <begin position="132"/>
        <end position="310"/>
    </location>
</feature>
<evidence type="ECO:0000313" key="2">
    <source>
        <dbReference type="EMBL" id="SUV16332.1"/>
    </source>
</evidence>
<dbReference type="InterPro" id="IPR018728">
    <property type="entry name" value="DUF2268"/>
</dbReference>
<dbReference type="Proteomes" id="UP000255295">
    <property type="component" value="Unassembled WGS sequence"/>
</dbReference>
<dbReference type="AlphaFoldDB" id="A0AAJ4ZUB8"/>
<name>A0AAJ4ZUB8_LYSSH</name>
<dbReference type="Pfam" id="PF10026">
    <property type="entry name" value="DUF2268"/>
    <property type="match status" value="1"/>
</dbReference>
<evidence type="ECO:0000259" key="1">
    <source>
        <dbReference type="Pfam" id="PF10026"/>
    </source>
</evidence>
<reference evidence="2 3" key="1">
    <citation type="submission" date="2018-06" db="EMBL/GenBank/DDBJ databases">
        <authorList>
            <consortium name="Pathogen Informatics"/>
            <person name="Doyle S."/>
        </authorList>
    </citation>
    <scope>NUCLEOTIDE SEQUENCE [LARGE SCALE GENOMIC DNA]</scope>
    <source>
        <strain evidence="2 3">NCTC10338</strain>
    </source>
</reference>
<proteinExistence type="predicted"/>
<organism evidence="2 3">
    <name type="scientific">Lysinibacillus sphaericus</name>
    <name type="common">Bacillus sphaericus</name>
    <dbReference type="NCBI Taxonomy" id="1421"/>
    <lineage>
        <taxon>Bacteria</taxon>
        <taxon>Bacillati</taxon>
        <taxon>Bacillota</taxon>
        <taxon>Bacilli</taxon>
        <taxon>Bacillales</taxon>
        <taxon>Bacillaceae</taxon>
        <taxon>Lysinibacillus</taxon>
    </lineage>
</organism>
<dbReference type="PROSITE" id="PS51257">
    <property type="entry name" value="PROKAR_LIPOPROTEIN"/>
    <property type="match status" value="1"/>
</dbReference>
<sequence>MLLKKFRGIFTAFILINIILLLASCTQTEKSYIKQNIESIITTFEHPETKQKFKIVNAYKLFDNYKDKVEGNPEQSKLEIYKEEVINPIYSDCFANAEYLYMADQVLNAAPDRFEEIEKINEKIDSKDTEKIISEALFKSSNLIPSQKVTTICVLPSTNENTSLLTVGANKILVQYHESFTDDYLRIGIAHEYHHSIWAEKYLSGDKAITVLDNLAFEGKAVMFANLVYPDIHLPLFDLSLTYNKENWSKIAGDLDSEDINRSSEILFGGNELPINYGYSEGYKMVKSYLDLHPNITPKEWIALSAKEIFEKGNYIKHYQ</sequence>
<dbReference type="GO" id="GO:0008233">
    <property type="term" value="F:peptidase activity"/>
    <property type="evidence" value="ECO:0007669"/>
    <property type="project" value="UniProtKB-KW"/>
</dbReference>